<dbReference type="EMBL" id="CAADRA010000976">
    <property type="protein sequence ID" value="VFT81378.1"/>
    <property type="molecule type" value="Genomic_DNA"/>
</dbReference>
<proteinExistence type="predicted"/>
<dbReference type="OrthoDB" id="194358at2759"/>
<keyword evidence="6" id="KW-1185">Reference proteome</keyword>
<dbReference type="InterPro" id="IPR036770">
    <property type="entry name" value="Ankyrin_rpt-contain_sf"/>
</dbReference>
<dbReference type="Proteomes" id="UP000332933">
    <property type="component" value="Unassembled WGS sequence"/>
</dbReference>
<reference evidence="4 6" key="1">
    <citation type="submission" date="2019-03" db="EMBL/GenBank/DDBJ databases">
        <authorList>
            <person name="Gaulin E."/>
            <person name="Dumas B."/>
        </authorList>
    </citation>
    <scope>NUCLEOTIDE SEQUENCE [LARGE SCALE GENOMIC DNA]</scope>
    <source>
        <strain evidence="4">CBS 568.67</strain>
    </source>
</reference>
<evidence type="ECO:0000313" key="4">
    <source>
        <dbReference type="EMBL" id="VFT81378.1"/>
    </source>
</evidence>
<keyword evidence="1" id="KW-0040">ANK repeat</keyword>
<protein>
    <submittedName>
        <fullName evidence="5">Aste57867_17295 protein</fullName>
    </submittedName>
    <submittedName>
        <fullName evidence="4">Aste57867_4263 protein</fullName>
    </submittedName>
</protein>
<dbReference type="SUPFAM" id="SSF48403">
    <property type="entry name" value="Ankyrin repeat"/>
    <property type="match status" value="1"/>
</dbReference>
<evidence type="ECO:0000313" key="6">
    <source>
        <dbReference type="Proteomes" id="UP000332933"/>
    </source>
</evidence>
<organism evidence="4 6">
    <name type="scientific">Aphanomyces stellatus</name>
    <dbReference type="NCBI Taxonomy" id="120398"/>
    <lineage>
        <taxon>Eukaryota</taxon>
        <taxon>Sar</taxon>
        <taxon>Stramenopiles</taxon>
        <taxon>Oomycota</taxon>
        <taxon>Saprolegniomycetes</taxon>
        <taxon>Saprolegniales</taxon>
        <taxon>Verrucalvaceae</taxon>
        <taxon>Aphanomyces</taxon>
    </lineage>
</organism>
<sequence>MVLLSKITLPGSDKHGKKTPVVQLSASQCIKWLNPRRQALGMSLYAEGSASASALPPVEQLRSEIIDAIQNGTYNNANLKIHDDAAEPRARDSSTSPLNTAMTMRKLMATNSISLTDIWTASYHGRQREVEYYVTSSIDANVVEFGYPNQTPLHYAAAGGAMATAQYLLAHGANPIAVDVNRNST</sequence>
<dbReference type="PROSITE" id="PS50297">
    <property type="entry name" value="ANK_REP_REGION"/>
    <property type="match status" value="1"/>
</dbReference>
<evidence type="ECO:0000313" key="3">
    <source>
        <dbReference type="EMBL" id="KAF0713641.1"/>
    </source>
</evidence>
<evidence type="ECO:0000313" key="2">
    <source>
        <dbReference type="EMBL" id="KAF0691493.1"/>
    </source>
</evidence>
<name>A0A485KBG3_9STRA</name>
<dbReference type="Gene3D" id="1.25.40.20">
    <property type="entry name" value="Ankyrin repeat-containing domain"/>
    <property type="match status" value="1"/>
</dbReference>
<feature type="repeat" description="ANK" evidence="1">
    <location>
        <begin position="148"/>
        <end position="180"/>
    </location>
</feature>
<evidence type="ECO:0000256" key="1">
    <source>
        <dbReference type="PROSITE-ProRule" id="PRU00023"/>
    </source>
</evidence>
<accession>A0A485KBG3</accession>
<gene>
    <name evidence="4" type="primary">Aste57867_4263</name>
    <name evidence="5" type="synonym">Aste57867_17295</name>
    <name evidence="3" type="ORF">As57867_004252</name>
    <name evidence="2" type="ORF">As57867_017236</name>
    <name evidence="5" type="ORF">ASTE57867_17295</name>
    <name evidence="4" type="ORF">ASTE57867_4263</name>
</gene>
<dbReference type="EMBL" id="CAADRA010006108">
    <property type="protein sequence ID" value="VFT94051.1"/>
    <property type="molecule type" value="Genomic_DNA"/>
</dbReference>
<dbReference type="AlphaFoldDB" id="A0A485KBG3"/>
<dbReference type="EMBL" id="VJMH01000976">
    <property type="protein sequence ID" value="KAF0713641.1"/>
    <property type="molecule type" value="Genomic_DNA"/>
</dbReference>
<dbReference type="PROSITE" id="PS50088">
    <property type="entry name" value="ANK_REPEAT"/>
    <property type="match status" value="1"/>
</dbReference>
<reference evidence="2" key="2">
    <citation type="submission" date="2019-06" db="EMBL/GenBank/DDBJ databases">
        <title>Genomics analysis of Aphanomyces spp. identifies a new class of oomycete effector associated with host adaptation.</title>
        <authorList>
            <person name="Gaulin E."/>
        </authorList>
    </citation>
    <scope>NUCLEOTIDE SEQUENCE</scope>
    <source>
        <strain evidence="2">CBS 578.67</strain>
    </source>
</reference>
<dbReference type="InterPro" id="IPR002110">
    <property type="entry name" value="Ankyrin_rpt"/>
</dbReference>
<evidence type="ECO:0000313" key="5">
    <source>
        <dbReference type="EMBL" id="VFT94051.1"/>
    </source>
</evidence>
<dbReference type="Pfam" id="PF00023">
    <property type="entry name" value="Ank"/>
    <property type="match status" value="1"/>
</dbReference>
<dbReference type="EMBL" id="VJMH01006087">
    <property type="protein sequence ID" value="KAF0691493.1"/>
    <property type="molecule type" value="Genomic_DNA"/>
</dbReference>